<proteinExistence type="predicted"/>
<name>A0A0P0XVJ0_ORYSJ</name>
<dbReference type="Gramene" id="Os10t0468950-01">
    <property type="protein sequence ID" value="Os10t0468950-01"/>
    <property type="gene ID" value="Os10g0468950"/>
</dbReference>
<feature type="region of interest" description="Disordered" evidence="1">
    <location>
        <begin position="98"/>
        <end position="119"/>
    </location>
</feature>
<evidence type="ECO:0000313" key="3">
    <source>
        <dbReference type="Proteomes" id="UP000000763"/>
    </source>
</evidence>
<evidence type="ECO:0000313" key="2">
    <source>
        <dbReference type="EMBL" id="BAH94924.1"/>
    </source>
</evidence>
<sequence>MLAGMGPVKLFLLRSSSVSAGSAAKSSVSRPPLRPASRSRSEVTRPAASQATPRQVQTGAARVQPDSAAASPSSRLAFHASSASVCDVAAVTDAGMAAAATKRTRKTTPAMRAGRRKTHDRADRHDVAISRWCRLQRCWSWSVNIL</sequence>
<organism evidence="2 3">
    <name type="scientific">Oryza sativa subsp. japonica</name>
    <name type="common">Rice</name>
    <dbReference type="NCBI Taxonomy" id="39947"/>
    <lineage>
        <taxon>Eukaryota</taxon>
        <taxon>Viridiplantae</taxon>
        <taxon>Streptophyta</taxon>
        <taxon>Embryophyta</taxon>
        <taxon>Tracheophyta</taxon>
        <taxon>Spermatophyta</taxon>
        <taxon>Magnoliopsida</taxon>
        <taxon>Liliopsida</taxon>
        <taxon>Poales</taxon>
        <taxon>Poaceae</taxon>
        <taxon>BOP clade</taxon>
        <taxon>Oryzoideae</taxon>
        <taxon>Oryzeae</taxon>
        <taxon>Oryzinae</taxon>
        <taxon>Oryza</taxon>
        <taxon>Oryza sativa</taxon>
    </lineage>
</organism>
<feature type="compositionally biased region" description="Low complexity" evidence="1">
    <location>
        <begin position="19"/>
        <end position="38"/>
    </location>
</feature>
<accession>A0A0P0XVJ0</accession>
<dbReference type="Proteomes" id="UP000000763">
    <property type="component" value="Chromosome 10"/>
</dbReference>
<dbReference type="EMBL" id="AP008216">
    <property type="protein sequence ID" value="BAH94924.1"/>
    <property type="molecule type" value="Genomic_DNA"/>
</dbReference>
<gene>
    <name evidence="2" type="ordered locus">Os10g0468950</name>
</gene>
<reference evidence="3" key="2">
    <citation type="journal article" date="2008" name="Nucleic Acids Res.">
        <title>The rice annotation project database (RAP-DB): 2008 update.</title>
        <authorList>
            <consortium name="The rice annotation project (RAP)"/>
        </authorList>
    </citation>
    <scope>GENOME REANNOTATION</scope>
    <source>
        <strain evidence="3">cv. Nipponbare</strain>
    </source>
</reference>
<reference evidence="2 3" key="1">
    <citation type="journal article" date="2005" name="Nature">
        <title>The map-based sequence of the rice genome.</title>
        <authorList>
            <consortium name="International rice genome sequencing project (IRGSP)"/>
            <person name="Matsumoto T."/>
            <person name="Wu J."/>
            <person name="Kanamori H."/>
            <person name="Katayose Y."/>
            <person name="Fujisawa M."/>
            <person name="Namiki N."/>
            <person name="Mizuno H."/>
            <person name="Yamamoto K."/>
            <person name="Antonio B.A."/>
            <person name="Baba T."/>
            <person name="Sakata K."/>
            <person name="Nagamura Y."/>
            <person name="Aoki H."/>
            <person name="Arikawa K."/>
            <person name="Arita K."/>
            <person name="Bito T."/>
            <person name="Chiden Y."/>
            <person name="Fujitsuka N."/>
            <person name="Fukunaka R."/>
            <person name="Hamada M."/>
            <person name="Harada C."/>
            <person name="Hayashi A."/>
            <person name="Hijishita S."/>
            <person name="Honda M."/>
            <person name="Hosokawa S."/>
            <person name="Ichikawa Y."/>
            <person name="Idonuma A."/>
            <person name="Iijima M."/>
            <person name="Ikeda M."/>
            <person name="Ikeno M."/>
            <person name="Ito K."/>
            <person name="Ito S."/>
            <person name="Ito T."/>
            <person name="Ito Y."/>
            <person name="Ito Y."/>
            <person name="Iwabuchi A."/>
            <person name="Kamiya K."/>
            <person name="Karasawa W."/>
            <person name="Kurita K."/>
            <person name="Katagiri S."/>
            <person name="Kikuta A."/>
            <person name="Kobayashi H."/>
            <person name="Kobayashi N."/>
            <person name="Machita K."/>
            <person name="Maehara T."/>
            <person name="Masukawa M."/>
            <person name="Mizubayashi T."/>
            <person name="Mukai Y."/>
            <person name="Nagasaki H."/>
            <person name="Nagata Y."/>
            <person name="Naito S."/>
            <person name="Nakashima M."/>
            <person name="Nakama Y."/>
            <person name="Nakamichi Y."/>
            <person name="Nakamura M."/>
            <person name="Meguro A."/>
            <person name="Negishi M."/>
            <person name="Ohta I."/>
            <person name="Ohta T."/>
            <person name="Okamoto M."/>
            <person name="Ono N."/>
            <person name="Saji S."/>
            <person name="Sakaguchi M."/>
            <person name="Sakai K."/>
            <person name="Shibata M."/>
            <person name="Shimokawa T."/>
            <person name="Song J."/>
            <person name="Takazaki Y."/>
            <person name="Terasawa K."/>
            <person name="Tsugane M."/>
            <person name="Tsuji K."/>
            <person name="Ueda S."/>
            <person name="Waki K."/>
            <person name="Yamagata H."/>
            <person name="Yamamoto M."/>
            <person name="Yamamoto S."/>
            <person name="Yamane H."/>
            <person name="Yoshiki S."/>
            <person name="Yoshihara R."/>
            <person name="Yukawa K."/>
            <person name="Zhong H."/>
            <person name="Yano M."/>
            <person name="Yuan Q."/>
            <person name="Ouyang S."/>
            <person name="Liu J."/>
            <person name="Jones K.M."/>
            <person name="Gansberger K."/>
            <person name="Moffat K."/>
            <person name="Hill J."/>
            <person name="Bera J."/>
            <person name="Fadrosh D."/>
            <person name="Jin S."/>
            <person name="Johri S."/>
            <person name="Kim M."/>
            <person name="Overton L."/>
            <person name="Reardon M."/>
            <person name="Tsitrin T."/>
            <person name="Vuong H."/>
            <person name="Weaver B."/>
            <person name="Ciecko A."/>
            <person name="Tallon L."/>
            <person name="Jackson J."/>
            <person name="Pai G."/>
            <person name="Aken S.V."/>
            <person name="Utterback T."/>
            <person name="Reidmuller S."/>
            <person name="Feldblyum T."/>
            <person name="Hsiao J."/>
            <person name="Zismann V."/>
            <person name="Iobst S."/>
            <person name="de Vazeille A.R."/>
            <person name="Buell C.R."/>
            <person name="Ying K."/>
            <person name="Li Y."/>
            <person name="Lu T."/>
            <person name="Huang Y."/>
            <person name="Zhao Q."/>
            <person name="Feng Q."/>
            <person name="Zhang L."/>
            <person name="Zhu J."/>
            <person name="Weng Q."/>
            <person name="Mu J."/>
            <person name="Lu Y."/>
            <person name="Fan D."/>
            <person name="Liu Y."/>
            <person name="Guan J."/>
            <person name="Zhang Y."/>
            <person name="Yu S."/>
            <person name="Liu X."/>
            <person name="Zhang Y."/>
            <person name="Hong G."/>
            <person name="Han B."/>
            <person name="Choisne N."/>
            <person name="Demange N."/>
            <person name="Orjeda G."/>
            <person name="Samain S."/>
            <person name="Cattolico L."/>
            <person name="Pelletier E."/>
            <person name="Couloux A."/>
            <person name="Segurens B."/>
            <person name="Wincker P."/>
            <person name="D'Hont A."/>
            <person name="Scarpelli C."/>
            <person name="Weissenbach J."/>
            <person name="Salanoubat M."/>
            <person name="Quetier F."/>
            <person name="Yu Y."/>
            <person name="Kim H.R."/>
            <person name="Rambo T."/>
            <person name="Currie J."/>
            <person name="Collura K."/>
            <person name="Luo M."/>
            <person name="Yang T."/>
            <person name="Ammiraju J.S.S."/>
            <person name="Engler F."/>
            <person name="Soderlund C."/>
            <person name="Wing R.A."/>
            <person name="Palmer L.E."/>
            <person name="de la Bastide M."/>
            <person name="Spiegel L."/>
            <person name="Nascimento L."/>
            <person name="Zutavern T."/>
            <person name="O'Shaughnessy A."/>
            <person name="Dike S."/>
            <person name="Dedhia N."/>
            <person name="Preston R."/>
            <person name="Balija V."/>
            <person name="McCombie W.R."/>
            <person name="Chow T."/>
            <person name="Chen H."/>
            <person name="Chung M."/>
            <person name="Chen C."/>
            <person name="Shaw J."/>
            <person name="Wu H."/>
            <person name="Hsiao K."/>
            <person name="Chao Y."/>
            <person name="Chu M."/>
            <person name="Cheng C."/>
            <person name="Hour A."/>
            <person name="Lee P."/>
            <person name="Lin S."/>
            <person name="Lin Y."/>
            <person name="Liou J."/>
            <person name="Liu S."/>
            <person name="Hsing Y."/>
            <person name="Raghuvanshi S."/>
            <person name="Mohanty A."/>
            <person name="Bharti A.K."/>
            <person name="Gaur A."/>
            <person name="Gupta V."/>
            <person name="Kumar D."/>
            <person name="Ravi V."/>
            <person name="Vij S."/>
            <person name="Kapur A."/>
            <person name="Khurana P."/>
            <person name="Khurana P."/>
            <person name="Khurana J.P."/>
            <person name="Tyagi A.K."/>
            <person name="Gaikwad K."/>
            <person name="Singh A."/>
            <person name="Dalal V."/>
            <person name="Srivastava S."/>
            <person name="Dixit A."/>
            <person name="Pal A.K."/>
            <person name="Ghazi I.A."/>
            <person name="Yadav M."/>
            <person name="Pandit A."/>
            <person name="Bhargava A."/>
            <person name="Sureshbabu K."/>
            <person name="Batra K."/>
            <person name="Sharma T.R."/>
            <person name="Mohapatra T."/>
            <person name="Singh N.K."/>
            <person name="Messing J."/>
            <person name="Nelson A.B."/>
            <person name="Fuks G."/>
            <person name="Kavchok S."/>
            <person name="Keizer G."/>
            <person name="Linton E."/>
            <person name="Llaca V."/>
            <person name="Song R."/>
            <person name="Tanyolac B."/>
            <person name="Young S."/>
            <person name="Ho-Il K."/>
            <person name="Hahn J.H."/>
            <person name="Sangsakoo G."/>
            <person name="Vanavichit A."/>
            <person name="de Mattos Luiz.A.T."/>
            <person name="Zimmer P.D."/>
            <person name="Malone G."/>
            <person name="Dellagostin O."/>
            <person name="de Oliveira A.C."/>
            <person name="Bevan M."/>
            <person name="Bancroft I."/>
            <person name="Minx P."/>
            <person name="Cordum H."/>
            <person name="Wilson R."/>
            <person name="Cheng Z."/>
            <person name="Jin W."/>
            <person name="Jiang J."/>
            <person name="Leong S.A."/>
            <person name="Iwama H."/>
            <person name="Gojobori T."/>
            <person name="Itoh T."/>
            <person name="Niimura Y."/>
            <person name="Fujii Y."/>
            <person name="Habara T."/>
            <person name="Sakai H."/>
            <person name="Sato Y."/>
            <person name="Wilson G."/>
            <person name="Kumar K."/>
            <person name="McCouch S."/>
            <person name="Juretic N."/>
            <person name="Hoen D."/>
            <person name="Wright S."/>
            <person name="Bruskiewich R."/>
            <person name="Bureau T."/>
            <person name="Miyao A."/>
            <person name="Hirochika H."/>
            <person name="Nishikawa T."/>
            <person name="Kadowaki K."/>
            <person name="Sugiura M."/>
            <person name="Burr B."/>
            <person name="Sasaki T."/>
        </authorList>
    </citation>
    <scope>NUCLEOTIDE SEQUENCE [LARGE SCALE GENOMIC DNA]</scope>
    <source>
        <strain evidence="3">cv. Nipponbare</strain>
    </source>
</reference>
<protein>
    <submittedName>
        <fullName evidence="2">Os10g0468950 protein</fullName>
    </submittedName>
</protein>
<feature type="compositionally biased region" description="Low complexity" evidence="1">
    <location>
        <begin position="98"/>
        <end position="112"/>
    </location>
</feature>
<feature type="region of interest" description="Disordered" evidence="1">
    <location>
        <begin position="19"/>
        <end position="74"/>
    </location>
</feature>
<dbReference type="OMA" id="RKTHDRA"/>
<evidence type="ECO:0000256" key="1">
    <source>
        <dbReference type="SAM" id="MobiDB-lite"/>
    </source>
</evidence>
<dbReference type="AlphaFoldDB" id="A0A0P0XVJ0"/>
<dbReference type="KEGG" id="dosa:Os10g0468950"/>
<feature type="compositionally biased region" description="Polar residues" evidence="1">
    <location>
        <begin position="47"/>
        <end position="58"/>
    </location>
</feature>